<proteinExistence type="predicted"/>
<reference evidence="1" key="1">
    <citation type="journal article" date="2021" name="IMA Fungus">
        <title>Genomic characterization of three marine fungi, including Emericellopsis atlantica sp. nov. with signatures of a generalist lifestyle and marine biomass degradation.</title>
        <authorList>
            <person name="Hagestad O.C."/>
            <person name="Hou L."/>
            <person name="Andersen J.H."/>
            <person name="Hansen E.H."/>
            <person name="Altermark B."/>
            <person name="Li C."/>
            <person name="Kuhnert E."/>
            <person name="Cox R.J."/>
            <person name="Crous P.W."/>
            <person name="Spatafora J.W."/>
            <person name="Lail K."/>
            <person name="Amirebrahimi M."/>
            <person name="Lipzen A."/>
            <person name="Pangilinan J."/>
            <person name="Andreopoulos W."/>
            <person name="Hayes R.D."/>
            <person name="Ng V."/>
            <person name="Grigoriev I.V."/>
            <person name="Jackson S.A."/>
            <person name="Sutton T.D.S."/>
            <person name="Dobson A.D.W."/>
            <person name="Rama T."/>
        </authorList>
    </citation>
    <scope>NUCLEOTIDE SEQUENCE</scope>
    <source>
        <strain evidence="1">TRa3180A</strain>
    </source>
</reference>
<keyword evidence="2" id="KW-1185">Reference proteome</keyword>
<name>A0A9P8CD40_9HELO</name>
<dbReference type="OrthoDB" id="1658288at2759"/>
<accession>A0A9P8CD40</accession>
<protein>
    <submittedName>
        <fullName evidence="1">Uncharacterized protein</fullName>
    </submittedName>
</protein>
<dbReference type="Proteomes" id="UP000887226">
    <property type="component" value="Unassembled WGS sequence"/>
</dbReference>
<sequence length="91" mass="10857">MREKRGSIATETEETEKRFIAKWRKHFDENRYFRFNVDQGLQSIGLDEHKQKGAMESATDRYLVNQAQKNRVRDCIENLNLKQSVYIVDFS</sequence>
<evidence type="ECO:0000313" key="2">
    <source>
        <dbReference type="Proteomes" id="UP000887226"/>
    </source>
</evidence>
<organism evidence="1 2">
    <name type="scientific">Calycina marina</name>
    <dbReference type="NCBI Taxonomy" id="1763456"/>
    <lineage>
        <taxon>Eukaryota</taxon>
        <taxon>Fungi</taxon>
        <taxon>Dikarya</taxon>
        <taxon>Ascomycota</taxon>
        <taxon>Pezizomycotina</taxon>
        <taxon>Leotiomycetes</taxon>
        <taxon>Helotiales</taxon>
        <taxon>Pezizellaceae</taxon>
        <taxon>Calycina</taxon>
    </lineage>
</organism>
<dbReference type="EMBL" id="MU254100">
    <property type="protein sequence ID" value="KAG9242205.1"/>
    <property type="molecule type" value="Genomic_DNA"/>
</dbReference>
<evidence type="ECO:0000313" key="1">
    <source>
        <dbReference type="EMBL" id="KAG9242205.1"/>
    </source>
</evidence>
<comment type="caution">
    <text evidence="1">The sequence shown here is derived from an EMBL/GenBank/DDBJ whole genome shotgun (WGS) entry which is preliminary data.</text>
</comment>
<gene>
    <name evidence="1" type="ORF">BJ878DRAFT_426445</name>
</gene>
<dbReference type="AlphaFoldDB" id="A0A9P8CD40"/>